<dbReference type="InterPro" id="IPR037294">
    <property type="entry name" value="ABC_BtuC-like"/>
</dbReference>
<dbReference type="CDD" id="cd06550">
    <property type="entry name" value="TM_ABC_iron-siderophores_like"/>
    <property type="match status" value="1"/>
</dbReference>
<dbReference type="PANTHER" id="PTHR30472:SF25">
    <property type="entry name" value="ABC TRANSPORTER PERMEASE PROTEIN MJ0876-RELATED"/>
    <property type="match status" value="1"/>
</dbReference>
<evidence type="ECO:0000256" key="3">
    <source>
        <dbReference type="ARBA" id="ARBA00022448"/>
    </source>
</evidence>
<comment type="caution">
    <text evidence="9">The sequence shown here is derived from an EMBL/GenBank/DDBJ whole genome shotgun (WGS) entry which is preliminary data.</text>
</comment>
<evidence type="ECO:0000256" key="1">
    <source>
        <dbReference type="ARBA" id="ARBA00004651"/>
    </source>
</evidence>
<sequence length="357" mass="38013">MMKDQTTGAAHAAPSLSHQYRAFVFKRIFWLCIFLTALIVSFVANVITGPAMLSFVDVVTGILDPETLSGAMKVIVFDVRLPFAVLAILIGATLGLAGAELQTVLNNPLASPSTLGIMHAATLGASVAIVFQLDQYGLPENYIVPVFAFAGALCAIFLIQMLAGFYGATIDTVVLFGIALVFALDALVSLIQFVADTDSLQQIVFWTMGSLARASWEKIAIVGVVFLCCVPFSIRHVWKMTALRGGEDYAKSYGVSVERLRMLVLLRVGVLTAVAVSFTGVIGFVGLVGPHIARLAFGEDHRYYIPGSILAGAFILSCASLASKSIVPGIMIPDGIVTALIGIPLFLALLISQKRRG</sequence>
<comment type="similarity">
    <text evidence="2">Belongs to the binding-protein-dependent transport system permease family. FecCD subfamily.</text>
</comment>
<evidence type="ECO:0000256" key="5">
    <source>
        <dbReference type="ARBA" id="ARBA00022692"/>
    </source>
</evidence>
<evidence type="ECO:0000313" key="10">
    <source>
        <dbReference type="Proteomes" id="UP000233365"/>
    </source>
</evidence>
<protein>
    <submittedName>
        <fullName evidence="9">Iron ABC transporter permease</fullName>
    </submittedName>
</protein>
<keyword evidence="3" id="KW-0813">Transport</keyword>
<feature type="transmembrane region" description="Helical" evidence="8">
    <location>
        <begin position="143"/>
        <end position="166"/>
    </location>
</feature>
<keyword evidence="10" id="KW-1185">Reference proteome</keyword>
<keyword evidence="7 8" id="KW-0472">Membrane</keyword>
<feature type="transmembrane region" description="Helical" evidence="8">
    <location>
        <begin position="335"/>
        <end position="352"/>
    </location>
</feature>
<accession>A0ABX4R4V2</accession>
<evidence type="ECO:0000256" key="4">
    <source>
        <dbReference type="ARBA" id="ARBA00022475"/>
    </source>
</evidence>
<dbReference type="PANTHER" id="PTHR30472">
    <property type="entry name" value="FERRIC ENTEROBACTIN TRANSPORT SYSTEM PERMEASE PROTEIN"/>
    <property type="match status" value="1"/>
</dbReference>
<organism evidence="9 10">
    <name type="scientific">Thalassospira povalilytica</name>
    <dbReference type="NCBI Taxonomy" id="732237"/>
    <lineage>
        <taxon>Bacteria</taxon>
        <taxon>Pseudomonadati</taxon>
        <taxon>Pseudomonadota</taxon>
        <taxon>Alphaproteobacteria</taxon>
        <taxon>Rhodospirillales</taxon>
        <taxon>Thalassospiraceae</taxon>
        <taxon>Thalassospira</taxon>
    </lineage>
</organism>
<dbReference type="Proteomes" id="UP000233365">
    <property type="component" value="Unassembled WGS sequence"/>
</dbReference>
<feature type="transmembrane region" description="Helical" evidence="8">
    <location>
        <begin position="75"/>
        <end position="97"/>
    </location>
</feature>
<dbReference type="EMBL" id="PGTS01000006">
    <property type="protein sequence ID" value="PKR48132.1"/>
    <property type="molecule type" value="Genomic_DNA"/>
</dbReference>
<keyword evidence="5 8" id="KW-0812">Transmembrane</keyword>
<dbReference type="Pfam" id="PF01032">
    <property type="entry name" value="FecCD"/>
    <property type="match status" value="1"/>
</dbReference>
<gene>
    <name evidence="9" type="ORF">CU041_15520</name>
</gene>
<evidence type="ECO:0000256" key="7">
    <source>
        <dbReference type="ARBA" id="ARBA00023136"/>
    </source>
</evidence>
<name>A0ABX4R4V2_9PROT</name>
<evidence type="ECO:0000256" key="2">
    <source>
        <dbReference type="ARBA" id="ARBA00007935"/>
    </source>
</evidence>
<dbReference type="InterPro" id="IPR000522">
    <property type="entry name" value="ABC_transptr_permease_BtuC"/>
</dbReference>
<keyword evidence="4" id="KW-1003">Cell membrane</keyword>
<feature type="transmembrane region" description="Helical" evidence="8">
    <location>
        <begin position="264"/>
        <end position="288"/>
    </location>
</feature>
<evidence type="ECO:0000256" key="6">
    <source>
        <dbReference type="ARBA" id="ARBA00022989"/>
    </source>
</evidence>
<feature type="transmembrane region" description="Helical" evidence="8">
    <location>
        <begin position="215"/>
        <end position="234"/>
    </location>
</feature>
<dbReference type="SUPFAM" id="SSF81345">
    <property type="entry name" value="ABC transporter involved in vitamin B12 uptake, BtuC"/>
    <property type="match status" value="1"/>
</dbReference>
<feature type="transmembrane region" description="Helical" evidence="8">
    <location>
        <begin position="28"/>
        <end position="55"/>
    </location>
</feature>
<feature type="transmembrane region" description="Helical" evidence="8">
    <location>
        <begin position="173"/>
        <end position="195"/>
    </location>
</feature>
<comment type="subcellular location">
    <subcellularLocation>
        <location evidence="1">Cell membrane</location>
        <topology evidence="1">Multi-pass membrane protein</topology>
    </subcellularLocation>
</comment>
<reference evidence="9 10" key="1">
    <citation type="submission" date="2017-11" db="EMBL/GenBank/DDBJ databases">
        <title>Biodiversity and function of Thalassospira species in the particle-attached aromatic-hydrocarbon-degrading consortia from the surface seawater of the China South Sea.</title>
        <authorList>
            <person name="Dong C."/>
            <person name="Liu R."/>
            <person name="Shao Z."/>
        </authorList>
    </citation>
    <scope>NUCLEOTIDE SEQUENCE [LARGE SCALE GENOMIC DNA]</scope>
    <source>
        <strain evidence="9 10">139Z-12</strain>
    </source>
</reference>
<proteinExistence type="inferred from homology"/>
<feature type="transmembrane region" description="Helical" evidence="8">
    <location>
        <begin position="109"/>
        <end position="131"/>
    </location>
</feature>
<evidence type="ECO:0000313" key="9">
    <source>
        <dbReference type="EMBL" id="PKR48132.1"/>
    </source>
</evidence>
<evidence type="ECO:0000256" key="8">
    <source>
        <dbReference type="SAM" id="Phobius"/>
    </source>
</evidence>
<dbReference type="Gene3D" id="1.10.3470.10">
    <property type="entry name" value="ABC transporter involved in vitamin B12 uptake, BtuC"/>
    <property type="match status" value="1"/>
</dbReference>
<keyword evidence="6 8" id="KW-1133">Transmembrane helix</keyword>